<dbReference type="InterPro" id="IPR023846">
    <property type="entry name" value="CHP04042_MSMEG0570"/>
</dbReference>
<dbReference type="AlphaFoldDB" id="K9YXQ6"/>
<organism evidence="1 2">
    <name type="scientific">Dactylococcopsis salina (strain PCC 8305)</name>
    <name type="common">Myxobactron salinum</name>
    <dbReference type="NCBI Taxonomy" id="13035"/>
    <lineage>
        <taxon>Bacteria</taxon>
        <taxon>Bacillati</taxon>
        <taxon>Cyanobacteriota</taxon>
        <taxon>Cyanophyceae</taxon>
        <taxon>Nodosilineales</taxon>
        <taxon>Cymatolegaceae</taxon>
        <taxon>Dactylococcopsis</taxon>
    </lineage>
</organism>
<protein>
    <submittedName>
        <fullName evidence="1">MSMEG_0570 family protein</fullName>
    </submittedName>
</protein>
<dbReference type="eggNOG" id="COG2072">
    <property type="taxonomic scope" value="Bacteria"/>
</dbReference>
<accession>K9YXQ6</accession>
<dbReference type="EMBL" id="CP003944">
    <property type="protein sequence ID" value="AFZ50898.1"/>
    <property type="molecule type" value="Genomic_DNA"/>
</dbReference>
<gene>
    <name evidence="1" type="ORF">Dacsa_2284</name>
</gene>
<dbReference type="Proteomes" id="UP000010482">
    <property type="component" value="Chromosome"/>
</dbReference>
<evidence type="ECO:0000313" key="2">
    <source>
        <dbReference type="Proteomes" id="UP000010482"/>
    </source>
</evidence>
<name>K9YXQ6_DACS8</name>
<sequence>MPEVQFEIVWPDGESEVCYSPSSVIQTYFYAGESYDLEEFVARSRQALTTASDRVQQKYGHPCRLALAQLQAIQEKANHYPNHPSQQVKVVYLKAI</sequence>
<dbReference type="RefSeq" id="WP_015229890.1">
    <property type="nucleotide sequence ID" value="NC_019780.1"/>
</dbReference>
<dbReference type="NCBIfam" id="TIGR04042">
    <property type="entry name" value="MSMEG_0570_fam"/>
    <property type="match status" value="1"/>
</dbReference>
<reference evidence="1" key="1">
    <citation type="submission" date="2012-04" db="EMBL/GenBank/DDBJ databases">
        <title>Finished genome of Dactylococcopsis salina PCC 8305.</title>
        <authorList>
            <consortium name="US DOE Joint Genome Institute"/>
            <person name="Gugger M."/>
            <person name="Coursin T."/>
            <person name="Rippka R."/>
            <person name="Tandeau De Marsac N."/>
            <person name="Huntemann M."/>
            <person name="Wei C.-L."/>
            <person name="Han J."/>
            <person name="Detter J.C."/>
            <person name="Han C."/>
            <person name="Tapia R."/>
            <person name="Daligault H."/>
            <person name="Chen A."/>
            <person name="Krypides N."/>
            <person name="Mavromatis K."/>
            <person name="Markowitz V."/>
            <person name="Szeto E."/>
            <person name="Ivanova N."/>
            <person name="Ovchinnikova G."/>
            <person name="Pagani I."/>
            <person name="Pati A."/>
            <person name="Goodwin L."/>
            <person name="Peters L."/>
            <person name="Pitluck S."/>
            <person name="Woyke T."/>
            <person name="Kerfeld C."/>
        </authorList>
    </citation>
    <scope>NUCLEOTIDE SEQUENCE [LARGE SCALE GENOMIC DNA]</scope>
    <source>
        <strain evidence="1">PCC 8305</strain>
    </source>
</reference>
<dbReference type="HOGENOM" id="CLU_163946_0_0_3"/>
<keyword evidence="2" id="KW-1185">Reference proteome</keyword>
<proteinExistence type="predicted"/>
<evidence type="ECO:0000313" key="1">
    <source>
        <dbReference type="EMBL" id="AFZ50898.1"/>
    </source>
</evidence>
<dbReference type="STRING" id="13035.Dacsa_2284"/>
<dbReference type="KEGG" id="dsl:Dacsa_2284"/>
<dbReference type="OrthoDB" id="195104at2"/>